<evidence type="ECO:0000313" key="1">
    <source>
        <dbReference type="EMBL" id="CAG7815903.1"/>
    </source>
</evidence>
<protein>
    <submittedName>
        <fullName evidence="1">Uncharacterized protein</fullName>
    </submittedName>
</protein>
<proteinExistence type="predicted"/>
<dbReference type="EMBL" id="CAJVCH010355908">
    <property type="protein sequence ID" value="CAG7815903.1"/>
    <property type="molecule type" value="Genomic_DNA"/>
</dbReference>
<comment type="caution">
    <text evidence="1">The sequence shown here is derived from an EMBL/GenBank/DDBJ whole genome shotgun (WGS) entry which is preliminary data.</text>
</comment>
<keyword evidence="2" id="KW-1185">Reference proteome</keyword>
<dbReference type="Proteomes" id="UP000708208">
    <property type="component" value="Unassembled WGS sequence"/>
</dbReference>
<organism evidence="1 2">
    <name type="scientific">Allacma fusca</name>
    <dbReference type="NCBI Taxonomy" id="39272"/>
    <lineage>
        <taxon>Eukaryota</taxon>
        <taxon>Metazoa</taxon>
        <taxon>Ecdysozoa</taxon>
        <taxon>Arthropoda</taxon>
        <taxon>Hexapoda</taxon>
        <taxon>Collembola</taxon>
        <taxon>Symphypleona</taxon>
        <taxon>Sminthuridae</taxon>
        <taxon>Allacma</taxon>
    </lineage>
</organism>
<gene>
    <name evidence="1" type="ORF">AFUS01_LOCUS26549</name>
</gene>
<name>A0A8J2KFN3_9HEXA</name>
<evidence type="ECO:0000313" key="2">
    <source>
        <dbReference type="Proteomes" id="UP000708208"/>
    </source>
</evidence>
<sequence>MIFDWEGFSYSQLVHRETTQFILYQFKAFEKVQDQISYGFFVNAN</sequence>
<accession>A0A8J2KFN3</accession>
<dbReference type="AlphaFoldDB" id="A0A8J2KFN3"/>
<feature type="non-terminal residue" evidence="1">
    <location>
        <position position="1"/>
    </location>
</feature>
<reference evidence="1" key="1">
    <citation type="submission" date="2021-06" db="EMBL/GenBank/DDBJ databases">
        <authorList>
            <person name="Hodson N. C."/>
            <person name="Mongue J. A."/>
            <person name="Jaron S. K."/>
        </authorList>
    </citation>
    <scope>NUCLEOTIDE SEQUENCE</scope>
</reference>